<dbReference type="Gene3D" id="1.10.720.30">
    <property type="entry name" value="SAP domain"/>
    <property type="match status" value="1"/>
</dbReference>
<organism evidence="1 2">
    <name type="scientific">Effrenium voratum</name>
    <dbReference type="NCBI Taxonomy" id="2562239"/>
    <lineage>
        <taxon>Eukaryota</taxon>
        <taxon>Sar</taxon>
        <taxon>Alveolata</taxon>
        <taxon>Dinophyceae</taxon>
        <taxon>Suessiales</taxon>
        <taxon>Symbiodiniaceae</taxon>
        <taxon>Effrenium</taxon>
    </lineage>
</organism>
<dbReference type="Proteomes" id="UP001178507">
    <property type="component" value="Unassembled WGS sequence"/>
</dbReference>
<evidence type="ECO:0000313" key="2">
    <source>
        <dbReference type="Proteomes" id="UP001178507"/>
    </source>
</evidence>
<protein>
    <recommendedName>
        <fullName evidence="3">SAP domain-containing protein</fullName>
    </recommendedName>
</protein>
<gene>
    <name evidence="1" type="ORF">EVOR1521_LOCUS27663</name>
</gene>
<proteinExistence type="predicted"/>
<dbReference type="AlphaFoldDB" id="A0AA36JI71"/>
<name>A0AA36JI71_9DINO</name>
<dbReference type="SUPFAM" id="SSF68906">
    <property type="entry name" value="SAP domain"/>
    <property type="match status" value="1"/>
</dbReference>
<reference evidence="1" key="1">
    <citation type="submission" date="2023-08" db="EMBL/GenBank/DDBJ databases">
        <authorList>
            <person name="Chen Y."/>
            <person name="Shah S."/>
            <person name="Dougan E. K."/>
            <person name="Thang M."/>
            <person name="Chan C."/>
        </authorList>
    </citation>
    <scope>NUCLEOTIDE SEQUENCE</scope>
</reference>
<sequence length="152" mass="15770">MTRGLQTEVEVPEGKDVGFAKNRAIDKLWQSIPFCHAVAALSNLRVFESGEELEDSAPCWDGQRLLLAAEPPSADGAATAGAGSAAAAYAEAVGAIGRHKLGLDAPKPAGTSPAAEELMKLPMKELKARLAAAGKSAEGCLEKADLVDRLMS</sequence>
<dbReference type="EMBL" id="CAUJNA010003585">
    <property type="protein sequence ID" value="CAJ1405463.1"/>
    <property type="molecule type" value="Genomic_DNA"/>
</dbReference>
<comment type="caution">
    <text evidence="1">The sequence shown here is derived from an EMBL/GenBank/DDBJ whole genome shotgun (WGS) entry which is preliminary data.</text>
</comment>
<accession>A0AA36JI71</accession>
<dbReference type="InterPro" id="IPR036361">
    <property type="entry name" value="SAP_dom_sf"/>
</dbReference>
<keyword evidence="2" id="KW-1185">Reference proteome</keyword>
<evidence type="ECO:0000313" key="1">
    <source>
        <dbReference type="EMBL" id="CAJ1405463.1"/>
    </source>
</evidence>
<evidence type="ECO:0008006" key="3">
    <source>
        <dbReference type="Google" id="ProtNLM"/>
    </source>
</evidence>